<dbReference type="InterPro" id="IPR004414">
    <property type="entry name" value="GatE"/>
</dbReference>
<dbReference type="InterPro" id="IPR004115">
    <property type="entry name" value="GAD-like_sf"/>
</dbReference>
<feature type="domain" description="Asn/Gln amidotransferase" evidence="7">
    <location>
        <begin position="486"/>
        <end position="628"/>
    </location>
</feature>
<dbReference type="PROSITE" id="PS01234">
    <property type="entry name" value="GATB"/>
    <property type="match status" value="1"/>
</dbReference>
<dbReference type="Pfam" id="PF02637">
    <property type="entry name" value="GatB_Yqey"/>
    <property type="match status" value="1"/>
</dbReference>
<evidence type="ECO:0000259" key="7">
    <source>
        <dbReference type="SMART" id="SM00845"/>
    </source>
</evidence>
<dbReference type="GO" id="GO:0005737">
    <property type="term" value="C:cytoplasm"/>
    <property type="evidence" value="ECO:0007669"/>
    <property type="project" value="InterPro"/>
</dbReference>
<dbReference type="Pfam" id="PF02934">
    <property type="entry name" value="GatB_N"/>
    <property type="match status" value="1"/>
</dbReference>
<name>A0A2H1FGH8_9ARCH</name>
<dbReference type="InterPro" id="IPR006075">
    <property type="entry name" value="Asn/Gln-tRNA_Trfase_suB/E_cat"/>
</dbReference>
<dbReference type="NCBIfam" id="NF003107">
    <property type="entry name" value="PRK04028.1"/>
    <property type="match status" value="1"/>
</dbReference>
<dbReference type="Gene3D" id="1.10.150.380">
    <property type="entry name" value="GatB domain, N-terminal subdomain"/>
    <property type="match status" value="1"/>
</dbReference>
<dbReference type="PANTHER" id="PTHR11659">
    <property type="entry name" value="GLUTAMYL-TRNA GLN AMIDOTRANSFERASE SUBUNIT B MITOCHONDRIAL AND PROKARYOTIC PET112-RELATED"/>
    <property type="match status" value="1"/>
</dbReference>
<dbReference type="InterPro" id="IPR014746">
    <property type="entry name" value="Gln_synth/guanido_kin_cat_dom"/>
</dbReference>
<comment type="catalytic activity">
    <reaction evidence="5 6">
        <text>L-glutamyl-tRNA(Gln) + L-glutamine + ATP + H2O = L-glutaminyl-tRNA(Gln) + L-glutamate + ADP + phosphate + H(+)</text>
        <dbReference type="Rhea" id="RHEA:17521"/>
        <dbReference type="Rhea" id="RHEA-COMP:9681"/>
        <dbReference type="Rhea" id="RHEA-COMP:9684"/>
        <dbReference type="ChEBI" id="CHEBI:15377"/>
        <dbReference type="ChEBI" id="CHEBI:15378"/>
        <dbReference type="ChEBI" id="CHEBI:29985"/>
        <dbReference type="ChEBI" id="CHEBI:30616"/>
        <dbReference type="ChEBI" id="CHEBI:43474"/>
        <dbReference type="ChEBI" id="CHEBI:58359"/>
        <dbReference type="ChEBI" id="CHEBI:78520"/>
        <dbReference type="ChEBI" id="CHEBI:78521"/>
        <dbReference type="ChEBI" id="CHEBI:456216"/>
    </reaction>
</comment>
<dbReference type="Pfam" id="PF02938">
    <property type="entry name" value="GAD"/>
    <property type="match status" value="1"/>
</dbReference>
<dbReference type="GO" id="GO:0004812">
    <property type="term" value="F:aminoacyl-tRNA ligase activity"/>
    <property type="evidence" value="ECO:0007669"/>
    <property type="project" value="InterPro"/>
</dbReference>
<accession>A0A2H1FGH8</accession>
<dbReference type="SMART" id="SM00845">
    <property type="entry name" value="GatB_Yqey"/>
    <property type="match status" value="1"/>
</dbReference>
<dbReference type="GO" id="GO:0070681">
    <property type="term" value="P:glutaminyl-tRNAGln biosynthesis via transamidation"/>
    <property type="evidence" value="ECO:0007669"/>
    <property type="project" value="TreeGrafter"/>
</dbReference>
<evidence type="ECO:0000256" key="5">
    <source>
        <dbReference type="ARBA" id="ARBA00047913"/>
    </source>
</evidence>
<keyword evidence="9" id="KW-1185">Reference proteome</keyword>
<dbReference type="EMBL" id="LT841358">
    <property type="protein sequence ID" value="SMH71870.1"/>
    <property type="molecule type" value="Genomic_DNA"/>
</dbReference>
<keyword evidence="3 6" id="KW-0067">ATP-binding</keyword>
<keyword evidence="1 6" id="KW-0436">Ligase</keyword>
<evidence type="ECO:0000256" key="3">
    <source>
        <dbReference type="ARBA" id="ARBA00022840"/>
    </source>
</evidence>
<dbReference type="InterPro" id="IPR003789">
    <property type="entry name" value="Asn/Gln_tRNA_amidoTrase-B-like"/>
</dbReference>
<evidence type="ECO:0000313" key="8">
    <source>
        <dbReference type="EMBL" id="SMH71870.1"/>
    </source>
</evidence>
<dbReference type="OrthoDB" id="7316at2157"/>
<sequence>MSEIQIDKIGLLVGLEIHQQLATGAKLFCRCKPIESEEYPIKFSRKLRITSSELGEFDPSAIFEKSKEKTIVYYANPESSCLVEQDDEPPHDLDPNAKETVLIMSSALKSNIFNEIYVMRKLVIDGSNTSGFQRTMLVSMGGNLEVNGKKVGVQSICLEEDAAKLLQDLKDTREYSLDRLGIPLVEIALDPVSGTPEEIKNIALTLGRMLRATKRVGRGIGSIRQDVNVSIEGGGSVIEVKGVQKLDQLEKVIEYEAKRQHGLKIIAEKLRTLKIEKISKTQDVKDVSNIFKSCKSKIIQKSLSEGSSIKAMRIKGYAGMFGWEPYQGIRLGKQLGELVRFFGLGGLFHSDELPNYGIEESEIQEIRSILEIKPSDAFIILAGNERKLDTVIESIIKRIEDARNGIPAETRAATVTGETVFLRPRPGSSRMYPETDIPPIIVNNIEIEQARDKIPKSWEENLIALQNQYELNQQLSAQIFDSEYLDLFETICKDKRVSPNFVASTLCSTITNLERQGMDSELLRTTDILEAFSLVTEGKIAKESLEMIFESVMSGKSKTIMEAIKSNALNTMEDTELHKILDELVKSNLKMIEDQGLRSMGPLMGLAMKTLRGKVDGQKLNQLLEDKIKIKIDGK</sequence>
<dbReference type="SUPFAM" id="SSF55931">
    <property type="entry name" value="Glutamine synthetase/guanido kinase"/>
    <property type="match status" value="1"/>
</dbReference>
<comment type="function">
    <text evidence="6">Allows the formation of correctly charged Gln-tRNA(Gln) through the transamidation of misacylated Glu-tRNA(Gln) in organisms which lack glutaminyl-tRNA synthetase. The reaction takes place in the presence of glutamine and ATP through an activated gamma-phospho-Glu-tRNA(Gln). The GatDE system is specific for glutamate and does not act on aspartate.</text>
</comment>
<dbReference type="RefSeq" id="WP_157927755.1">
    <property type="nucleotide sequence ID" value="NZ_LT841358.1"/>
</dbReference>
<dbReference type="GO" id="GO:0005524">
    <property type="term" value="F:ATP binding"/>
    <property type="evidence" value="ECO:0007669"/>
    <property type="project" value="UniProtKB-KW"/>
</dbReference>
<evidence type="ECO:0000256" key="4">
    <source>
        <dbReference type="ARBA" id="ARBA00022917"/>
    </source>
</evidence>
<evidence type="ECO:0000256" key="1">
    <source>
        <dbReference type="ARBA" id="ARBA00022598"/>
    </source>
</evidence>
<dbReference type="SUPFAM" id="SSF89095">
    <property type="entry name" value="GatB/YqeY motif"/>
    <property type="match status" value="1"/>
</dbReference>
<evidence type="ECO:0000256" key="6">
    <source>
        <dbReference type="HAMAP-Rule" id="MF_00588"/>
    </source>
</evidence>
<dbReference type="GO" id="GO:0050567">
    <property type="term" value="F:glutaminyl-tRNA synthase (glutamine-hydrolyzing) activity"/>
    <property type="evidence" value="ECO:0007669"/>
    <property type="project" value="UniProtKB-UniRule"/>
</dbReference>
<keyword evidence="4 6" id="KW-0648">Protein biosynthesis</keyword>
<dbReference type="Gene3D" id="3.30.1360.30">
    <property type="entry name" value="GAD-like domain"/>
    <property type="match status" value="1"/>
</dbReference>
<evidence type="ECO:0000256" key="2">
    <source>
        <dbReference type="ARBA" id="ARBA00022741"/>
    </source>
</evidence>
<dbReference type="EC" id="6.3.5.-" evidence="6"/>
<dbReference type="InterPro" id="IPR023168">
    <property type="entry name" value="GatB_Yqey_C_2"/>
</dbReference>
<dbReference type="PANTHER" id="PTHR11659:SF2">
    <property type="entry name" value="GLUTAMYL-TRNA(GLN) AMIDOTRANSFERASE SUBUNIT E"/>
    <property type="match status" value="1"/>
</dbReference>
<evidence type="ECO:0000313" key="9">
    <source>
        <dbReference type="Proteomes" id="UP000230607"/>
    </source>
</evidence>
<comment type="subunit">
    <text evidence="6">Heterodimer of GatD and GatE.</text>
</comment>
<dbReference type="InterPro" id="IPR017958">
    <property type="entry name" value="Gln-tRNA_amidoTrfase_suB_CS"/>
</dbReference>
<organism evidence="8 9">
    <name type="scientific">Candidatus Nitrosotalea okcheonensis</name>
    <dbReference type="NCBI Taxonomy" id="1903276"/>
    <lineage>
        <taxon>Archaea</taxon>
        <taxon>Nitrososphaerota</taxon>
        <taxon>Nitrososphaeria</taxon>
        <taxon>Nitrosotaleales</taxon>
        <taxon>Nitrosotaleaceae</taxon>
        <taxon>Nitrosotalea</taxon>
    </lineage>
</organism>
<gene>
    <name evidence="6 8" type="primary">gatE</name>
    <name evidence="8" type="ORF">NCS_11682</name>
</gene>
<dbReference type="InterPro" id="IPR029351">
    <property type="entry name" value="GAD_dom"/>
</dbReference>
<dbReference type="Gene3D" id="1.10.10.410">
    <property type="match status" value="1"/>
</dbReference>
<protein>
    <recommendedName>
        <fullName evidence="6">Glutamyl-tRNA(Gln) amidotransferase subunit E</fullName>
        <shortName evidence="6">Glu-ADT subunit E</shortName>
        <ecNumber evidence="6">6.3.5.-</ecNumber>
    </recommendedName>
</protein>
<keyword evidence="8" id="KW-0808">Transferase</keyword>
<dbReference type="NCBIfam" id="TIGR00134">
    <property type="entry name" value="gatE_arch"/>
    <property type="match status" value="1"/>
</dbReference>
<dbReference type="Proteomes" id="UP000230607">
    <property type="component" value="Chromosome 1"/>
</dbReference>
<dbReference type="GO" id="GO:0006412">
    <property type="term" value="P:translation"/>
    <property type="evidence" value="ECO:0007669"/>
    <property type="project" value="UniProtKB-UniRule"/>
</dbReference>
<dbReference type="InterPro" id="IPR017959">
    <property type="entry name" value="Asn/Gln-tRNA_amidoTrfase_suB/E"/>
</dbReference>
<dbReference type="HAMAP" id="MF_00588">
    <property type="entry name" value="GatE"/>
    <property type="match status" value="1"/>
</dbReference>
<keyword evidence="2 6" id="KW-0547">Nucleotide-binding</keyword>
<dbReference type="GO" id="GO:0016740">
    <property type="term" value="F:transferase activity"/>
    <property type="evidence" value="ECO:0007669"/>
    <property type="project" value="UniProtKB-KW"/>
</dbReference>
<dbReference type="InterPro" id="IPR042114">
    <property type="entry name" value="GatB_C_1"/>
</dbReference>
<dbReference type="SUPFAM" id="SSF55261">
    <property type="entry name" value="GAD domain-like"/>
    <property type="match status" value="1"/>
</dbReference>
<dbReference type="InterPro" id="IPR018027">
    <property type="entry name" value="Asn/Gln_amidotransferase"/>
</dbReference>
<comment type="similarity">
    <text evidence="6">Belongs to the GatB/GatE family. GatE subfamily.</text>
</comment>
<proteinExistence type="inferred from homology"/>
<reference evidence="9" key="1">
    <citation type="submission" date="2017-03" db="EMBL/GenBank/DDBJ databases">
        <authorList>
            <person name="Herbold C."/>
        </authorList>
    </citation>
    <scope>NUCLEOTIDE SEQUENCE [LARGE SCALE GENOMIC DNA]</scope>
</reference>
<dbReference type="AlphaFoldDB" id="A0A2H1FGH8"/>